<evidence type="ECO:0000256" key="6">
    <source>
        <dbReference type="ARBA" id="ARBA00023180"/>
    </source>
</evidence>
<evidence type="ECO:0000256" key="2">
    <source>
        <dbReference type="ARBA" id="ARBA00009816"/>
    </source>
</evidence>
<proteinExistence type="inferred from homology"/>
<evidence type="ECO:0000256" key="3">
    <source>
        <dbReference type="ARBA" id="ARBA00022692"/>
    </source>
</evidence>
<comment type="similarity">
    <text evidence="2">Belongs to the DUOXA family.</text>
</comment>
<dbReference type="GO" id="GO:0005789">
    <property type="term" value="C:endoplasmic reticulum membrane"/>
    <property type="evidence" value="ECO:0007669"/>
    <property type="project" value="InterPro"/>
</dbReference>
<evidence type="ECO:0000313" key="9">
    <source>
        <dbReference type="Proteomes" id="UP000228934"/>
    </source>
</evidence>
<organism evidence="8 9">
    <name type="scientific">Aquarana catesbeiana</name>
    <name type="common">American bullfrog</name>
    <name type="synonym">Rana catesbeiana</name>
    <dbReference type="NCBI Taxonomy" id="8400"/>
    <lineage>
        <taxon>Eukaryota</taxon>
        <taxon>Metazoa</taxon>
        <taxon>Chordata</taxon>
        <taxon>Craniata</taxon>
        <taxon>Vertebrata</taxon>
        <taxon>Euteleostomi</taxon>
        <taxon>Amphibia</taxon>
        <taxon>Batrachia</taxon>
        <taxon>Anura</taxon>
        <taxon>Neobatrachia</taxon>
        <taxon>Ranoidea</taxon>
        <taxon>Ranidae</taxon>
        <taxon>Aquarana</taxon>
    </lineage>
</organism>
<dbReference type="PANTHER" id="PTHR31158">
    <property type="entry name" value="DUAL OXIDASE 2"/>
    <property type="match status" value="1"/>
</dbReference>
<keyword evidence="6" id="KW-0325">Glycoprotein</keyword>
<dbReference type="AlphaFoldDB" id="A0A2G9S4R0"/>
<comment type="subcellular location">
    <subcellularLocation>
        <location evidence="1">Membrane</location>
        <topology evidence="1">Multi-pass membrane protein</topology>
    </subcellularLocation>
</comment>
<keyword evidence="9" id="KW-1185">Reference proteome</keyword>
<feature type="transmembrane region" description="Helical" evidence="7">
    <location>
        <begin position="188"/>
        <end position="209"/>
    </location>
</feature>
<protein>
    <recommendedName>
        <fullName evidence="10">Dual oxidase maturation factor 1</fullName>
    </recommendedName>
</protein>
<name>A0A2G9S4R0_AQUCT</name>
<dbReference type="PANTHER" id="PTHR31158:SF12">
    <property type="entry name" value="DUAL OXIDASE MATURATION FACTOR 1"/>
    <property type="match status" value="1"/>
</dbReference>
<keyword evidence="4 7" id="KW-1133">Transmembrane helix</keyword>
<evidence type="ECO:0000256" key="5">
    <source>
        <dbReference type="ARBA" id="ARBA00023136"/>
    </source>
</evidence>
<dbReference type="OrthoDB" id="10042652at2759"/>
<feature type="transmembrane region" description="Helical" evidence="7">
    <location>
        <begin position="22"/>
        <end position="43"/>
    </location>
</feature>
<evidence type="ECO:0000256" key="1">
    <source>
        <dbReference type="ARBA" id="ARBA00004141"/>
    </source>
</evidence>
<evidence type="ECO:0008006" key="10">
    <source>
        <dbReference type="Google" id="ProtNLM"/>
    </source>
</evidence>
<evidence type="ECO:0000313" key="8">
    <source>
        <dbReference type="EMBL" id="PIO35116.1"/>
    </source>
</evidence>
<dbReference type="InterPro" id="IPR018469">
    <property type="entry name" value="Dual_oxidase_maturation_fac"/>
</dbReference>
<keyword evidence="3 7" id="KW-0812">Transmembrane</keyword>
<gene>
    <name evidence="8" type="ORF">AB205_0054990</name>
</gene>
<dbReference type="GO" id="GO:0015031">
    <property type="term" value="P:protein transport"/>
    <property type="evidence" value="ECO:0007669"/>
    <property type="project" value="InterPro"/>
</dbReference>
<accession>A0A2G9S4R0</accession>
<reference evidence="9" key="1">
    <citation type="journal article" date="2017" name="Nat. Commun.">
        <title>The North American bullfrog draft genome provides insight into hormonal regulation of long noncoding RNA.</title>
        <authorList>
            <person name="Hammond S.A."/>
            <person name="Warren R.L."/>
            <person name="Vandervalk B.P."/>
            <person name="Kucuk E."/>
            <person name="Khan H."/>
            <person name="Gibb E.A."/>
            <person name="Pandoh P."/>
            <person name="Kirk H."/>
            <person name="Zhao Y."/>
            <person name="Jones M."/>
            <person name="Mungall A.J."/>
            <person name="Coope R."/>
            <person name="Pleasance S."/>
            <person name="Moore R.A."/>
            <person name="Holt R.A."/>
            <person name="Round J.M."/>
            <person name="Ohora S."/>
            <person name="Walle B.V."/>
            <person name="Veldhoen N."/>
            <person name="Helbing C.C."/>
            <person name="Birol I."/>
        </authorList>
    </citation>
    <scope>NUCLEOTIDE SEQUENCE [LARGE SCALE GENOMIC DNA]</scope>
</reference>
<dbReference type="Proteomes" id="UP000228934">
    <property type="component" value="Unassembled WGS sequence"/>
</dbReference>
<evidence type="ECO:0000256" key="4">
    <source>
        <dbReference type="ARBA" id="ARBA00022989"/>
    </source>
</evidence>
<dbReference type="EMBL" id="KV926581">
    <property type="protein sequence ID" value="PIO35116.1"/>
    <property type="molecule type" value="Genomic_DNA"/>
</dbReference>
<feature type="transmembrane region" description="Helical" evidence="7">
    <location>
        <begin position="50"/>
        <end position="70"/>
    </location>
</feature>
<evidence type="ECO:0000256" key="7">
    <source>
        <dbReference type="SAM" id="Phobius"/>
    </source>
</evidence>
<dbReference type="Pfam" id="PF10204">
    <property type="entry name" value="DuoxA"/>
    <property type="match status" value="1"/>
</dbReference>
<sequence length="253" mass="28755">MHESVFPFYLRPRTPFLFDTKIVEIIIICMITAATFIIILPGIRGKLRTFWIVKVLTSLFIGTVILSVNFTCDWEVGSITVTTVYKSFSHTMVNASIGLWVGLRGLNITLTGDPIHQFNETINYNERFSWETRIQYDTDYQEGLERGLPNPILYVCILCMDSQQCPFLCSSPSVWNLYDVCNCSVYNILAHIICNSLVCLFISITLLTVHIKSPAFLRHLFSGRDNEEVCPKSENEEGGAVIDNETVTMMTQL</sequence>
<keyword evidence="5 7" id="KW-0472">Membrane</keyword>